<dbReference type="InterPro" id="IPR036812">
    <property type="entry name" value="NAD(P)_OxRdtase_dom_sf"/>
</dbReference>
<evidence type="ECO:0000256" key="6">
    <source>
        <dbReference type="PIRSR" id="PIRSR000097-3"/>
    </source>
</evidence>
<evidence type="ECO:0000256" key="3">
    <source>
        <dbReference type="ARBA" id="ARBA00023002"/>
    </source>
</evidence>
<feature type="site" description="Lowers pKa of active site Tyr" evidence="6">
    <location>
        <position position="66"/>
    </location>
</feature>
<dbReference type="PANTHER" id="PTHR43827">
    <property type="entry name" value="2,5-DIKETO-D-GLUCONIC ACID REDUCTASE"/>
    <property type="match status" value="1"/>
</dbReference>
<dbReference type="Proteomes" id="UP000318582">
    <property type="component" value="Unassembled WGS sequence"/>
</dbReference>
<dbReference type="STRING" id="109895.A0A507EHK9"/>
<gene>
    <name evidence="8" type="ORF">PhCBS80983_g00166</name>
</gene>
<keyword evidence="9" id="KW-1185">Reference proteome</keyword>
<dbReference type="GO" id="GO:0016616">
    <property type="term" value="F:oxidoreductase activity, acting on the CH-OH group of donors, NAD or NADP as acceptor"/>
    <property type="evidence" value="ECO:0007669"/>
    <property type="project" value="UniProtKB-ARBA"/>
</dbReference>
<comment type="similarity">
    <text evidence="1">Belongs to the aldo/keto reductase family.</text>
</comment>
<keyword evidence="2" id="KW-0521">NADP</keyword>
<dbReference type="PROSITE" id="PS00798">
    <property type="entry name" value="ALDOKETO_REDUCTASE_1"/>
    <property type="match status" value="1"/>
</dbReference>
<dbReference type="InterPro" id="IPR023210">
    <property type="entry name" value="NADP_OxRdtase_dom"/>
</dbReference>
<dbReference type="Gene3D" id="3.20.20.100">
    <property type="entry name" value="NADP-dependent oxidoreductase domain"/>
    <property type="match status" value="1"/>
</dbReference>
<evidence type="ECO:0000256" key="5">
    <source>
        <dbReference type="PIRSR" id="PIRSR000097-2"/>
    </source>
</evidence>
<protein>
    <recommendedName>
        <fullName evidence="7">NADP-dependent oxidoreductase domain-containing protein</fullName>
    </recommendedName>
</protein>
<dbReference type="PRINTS" id="PR00069">
    <property type="entry name" value="ALDKETRDTASE"/>
</dbReference>
<organism evidence="8 9">
    <name type="scientific">Powellomyces hirtus</name>
    <dbReference type="NCBI Taxonomy" id="109895"/>
    <lineage>
        <taxon>Eukaryota</taxon>
        <taxon>Fungi</taxon>
        <taxon>Fungi incertae sedis</taxon>
        <taxon>Chytridiomycota</taxon>
        <taxon>Chytridiomycota incertae sedis</taxon>
        <taxon>Chytridiomycetes</taxon>
        <taxon>Spizellomycetales</taxon>
        <taxon>Powellomycetaceae</taxon>
        <taxon>Powellomyces</taxon>
    </lineage>
</organism>
<evidence type="ECO:0000313" key="9">
    <source>
        <dbReference type="Proteomes" id="UP000318582"/>
    </source>
</evidence>
<dbReference type="PANTHER" id="PTHR43827:SF3">
    <property type="entry name" value="NADP-DEPENDENT OXIDOREDUCTASE DOMAIN-CONTAINING PROTEIN"/>
    <property type="match status" value="1"/>
</dbReference>
<dbReference type="InterPro" id="IPR020471">
    <property type="entry name" value="AKR"/>
</dbReference>
<proteinExistence type="inferred from homology"/>
<accession>A0A507EHK9</accession>
<comment type="caution">
    <text evidence="8">The sequence shown here is derived from an EMBL/GenBank/DDBJ whole genome shotgun (WGS) entry which is preliminary data.</text>
</comment>
<evidence type="ECO:0000313" key="8">
    <source>
        <dbReference type="EMBL" id="TPX62885.1"/>
    </source>
</evidence>
<dbReference type="PROSITE" id="PS00062">
    <property type="entry name" value="ALDOKETO_REDUCTASE_2"/>
    <property type="match status" value="1"/>
</dbReference>
<evidence type="ECO:0000259" key="7">
    <source>
        <dbReference type="Pfam" id="PF00248"/>
    </source>
</evidence>
<dbReference type="PIRSF" id="PIRSF000097">
    <property type="entry name" value="AKR"/>
    <property type="match status" value="1"/>
</dbReference>
<evidence type="ECO:0000256" key="4">
    <source>
        <dbReference type="PIRSR" id="PIRSR000097-1"/>
    </source>
</evidence>
<feature type="binding site" evidence="5">
    <location>
        <position position="93"/>
    </location>
    <ligand>
        <name>substrate</name>
    </ligand>
</feature>
<evidence type="ECO:0000256" key="2">
    <source>
        <dbReference type="ARBA" id="ARBA00022857"/>
    </source>
</evidence>
<dbReference type="AlphaFoldDB" id="A0A507EHK9"/>
<dbReference type="InterPro" id="IPR018170">
    <property type="entry name" value="Aldo/ket_reductase_CS"/>
</dbReference>
<keyword evidence="3" id="KW-0560">Oxidoreductase</keyword>
<reference evidence="8 9" key="1">
    <citation type="journal article" date="2019" name="Sci. Rep.">
        <title>Comparative genomics of chytrid fungi reveal insights into the obligate biotrophic and pathogenic lifestyle of Synchytrium endobioticum.</title>
        <authorList>
            <person name="van de Vossenberg B.T.L.H."/>
            <person name="Warris S."/>
            <person name="Nguyen H.D.T."/>
            <person name="van Gent-Pelzer M.P.E."/>
            <person name="Joly D.L."/>
            <person name="van de Geest H.C."/>
            <person name="Bonants P.J.M."/>
            <person name="Smith D.S."/>
            <person name="Levesque C.A."/>
            <person name="van der Lee T.A.J."/>
        </authorList>
    </citation>
    <scope>NUCLEOTIDE SEQUENCE [LARGE SCALE GENOMIC DNA]</scope>
    <source>
        <strain evidence="8 9">CBS 809.83</strain>
    </source>
</reference>
<sequence length="278" mass="30845">MPVIGLGTYRSKGDNCRNVVKEAIRCGYRLIDTAAVYKNEEAVGAAVAELIALGEVAREDLFITTKISPRDQGYEKAYSAALESLHLDCLLLHWPGSSGRRVDDPRNMANRHESWRALERLYAEKKVRAIGVSNFNQYHLENLLGEAGATIVPHVNQFEFHPAIYPIQASLTFYLEAKEIQPQAYSSFGEGALLNGSTIIKGVLEIAEARKATVAQVLLKWAMQHGFLVIPKTTSSQRLAENLASGDIELSPEDMIILNSSFTLESAQRFCWDSTFIV</sequence>
<evidence type="ECO:0000256" key="1">
    <source>
        <dbReference type="ARBA" id="ARBA00007905"/>
    </source>
</evidence>
<dbReference type="EMBL" id="QEAQ01000001">
    <property type="protein sequence ID" value="TPX62885.1"/>
    <property type="molecule type" value="Genomic_DNA"/>
</dbReference>
<name>A0A507EHK9_9FUNG</name>
<feature type="active site" description="Proton donor" evidence="4">
    <location>
        <position position="37"/>
    </location>
</feature>
<dbReference type="Pfam" id="PF00248">
    <property type="entry name" value="Aldo_ket_red"/>
    <property type="match status" value="1"/>
</dbReference>
<feature type="domain" description="NADP-dependent oxidoreductase" evidence="7">
    <location>
        <begin position="4"/>
        <end position="258"/>
    </location>
</feature>
<dbReference type="SUPFAM" id="SSF51430">
    <property type="entry name" value="NAD(P)-linked oxidoreductase"/>
    <property type="match status" value="1"/>
</dbReference>